<dbReference type="EMBL" id="BMXF01000001">
    <property type="protein sequence ID" value="GHB59413.1"/>
    <property type="molecule type" value="Genomic_DNA"/>
</dbReference>
<dbReference type="Pfam" id="PF21347">
    <property type="entry name" value="DUF3108_like"/>
    <property type="match status" value="1"/>
</dbReference>
<dbReference type="Gene3D" id="2.40.360.20">
    <property type="match status" value="1"/>
</dbReference>
<evidence type="ECO:0000313" key="2">
    <source>
        <dbReference type="EMBL" id="GHB59413.1"/>
    </source>
</evidence>
<evidence type="ECO:0000313" key="3">
    <source>
        <dbReference type="Proteomes" id="UP000598271"/>
    </source>
</evidence>
<sequence length="207" mass="23328">MGVTLKEGSGYELLSYDAKGKENGRMVYKVKKVSKEGPDTVIEMDFETFDKKDKSQMINTFKMRCNGNEMRLDASSMMPQGQEKQFESFDMTFTSKDIVYPANLSVGQTLPDGSLHGEGSAGPMSMTMDTEFVNRKVEGREKITVPAGTFDTFKITSDMNVNMKTVMKMNMEFSTVSYRSPKVLWDVKTENYRKGKLMGTTVLSKIL</sequence>
<keyword evidence="3" id="KW-1185">Reference proteome</keyword>
<name>A0A8J3D0Q8_9BACT</name>
<dbReference type="InterPro" id="IPR049279">
    <property type="entry name" value="DUF3108-like"/>
</dbReference>
<proteinExistence type="predicted"/>
<comment type="caution">
    <text evidence="2">The sequence shown here is derived from an EMBL/GenBank/DDBJ whole genome shotgun (WGS) entry which is preliminary data.</text>
</comment>
<dbReference type="AlphaFoldDB" id="A0A8J3D0Q8"/>
<dbReference type="Proteomes" id="UP000598271">
    <property type="component" value="Unassembled WGS sequence"/>
</dbReference>
<gene>
    <name evidence="2" type="ORF">GCM10007390_11340</name>
</gene>
<organism evidence="2 3">
    <name type="scientific">Persicitalea jodogahamensis</name>
    <dbReference type="NCBI Taxonomy" id="402147"/>
    <lineage>
        <taxon>Bacteria</taxon>
        <taxon>Pseudomonadati</taxon>
        <taxon>Bacteroidota</taxon>
        <taxon>Cytophagia</taxon>
        <taxon>Cytophagales</taxon>
        <taxon>Spirosomataceae</taxon>
        <taxon>Persicitalea</taxon>
    </lineage>
</organism>
<reference evidence="2 3" key="1">
    <citation type="journal article" date="2014" name="Int. J. Syst. Evol. Microbiol.">
        <title>Complete genome sequence of Corynebacterium casei LMG S-19264T (=DSM 44701T), isolated from a smear-ripened cheese.</title>
        <authorList>
            <consortium name="US DOE Joint Genome Institute (JGI-PGF)"/>
            <person name="Walter F."/>
            <person name="Albersmeier A."/>
            <person name="Kalinowski J."/>
            <person name="Ruckert C."/>
        </authorList>
    </citation>
    <scope>NUCLEOTIDE SEQUENCE [LARGE SCALE GENOMIC DNA]</scope>
    <source>
        <strain evidence="2 3">KCTC 12866</strain>
    </source>
</reference>
<evidence type="ECO:0000259" key="1">
    <source>
        <dbReference type="Pfam" id="PF21347"/>
    </source>
</evidence>
<protein>
    <recommendedName>
        <fullName evidence="1">DUF3108 domain-containing protein</fullName>
    </recommendedName>
</protein>
<feature type="domain" description="DUF3108" evidence="1">
    <location>
        <begin position="6"/>
        <end position="203"/>
    </location>
</feature>
<accession>A0A8J3D0Q8</accession>